<dbReference type="PROSITE" id="PS50894">
    <property type="entry name" value="HPT"/>
    <property type="match status" value="1"/>
</dbReference>
<dbReference type="RefSeq" id="WP_183560601.1">
    <property type="nucleotide sequence ID" value="NZ_CBCSLB010000011.1"/>
</dbReference>
<evidence type="ECO:0000313" key="6">
    <source>
        <dbReference type="EMBL" id="MBB3151522.1"/>
    </source>
</evidence>
<dbReference type="InterPro" id="IPR029787">
    <property type="entry name" value="Nucleotide_cyclase"/>
</dbReference>
<dbReference type="SUPFAM" id="SSF47226">
    <property type="entry name" value="Histidine-containing phosphotransfer domain, HPT domain"/>
    <property type="match status" value="1"/>
</dbReference>
<keyword evidence="2" id="KW-0597">Phosphoprotein</keyword>
<dbReference type="SUPFAM" id="SSF55073">
    <property type="entry name" value="Nucleotide cyclase"/>
    <property type="match status" value="1"/>
</dbReference>
<evidence type="ECO:0000313" key="7">
    <source>
        <dbReference type="Proteomes" id="UP000518605"/>
    </source>
</evidence>
<dbReference type="Pfam" id="PF00990">
    <property type="entry name" value="GGDEF"/>
    <property type="match status" value="1"/>
</dbReference>
<evidence type="ECO:0000256" key="1">
    <source>
        <dbReference type="PROSITE-ProRule" id="PRU00110"/>
    </source>
</evidence>
<sequence>MKTEKYIQLIQQRIIQTIDEWTSQTVVEEQEIHRFFHNLKGTSGTLGLVEIEKFSESKEHLFAEKSDKTFSRTEWSEHLFPLKSMITPVQAKVELLNHSNVNDVYLKTSQDSLNDHKRVLVIDDDVEFVTYVKEVLEKSDYQVSIALTAERGLKLFYQWKPCLLLLDIVLPDQSGMEVLLQIVEKAKLEHIPIMMVSGNFTVENQINAYRSGAMDFLAKPFDVDLLTALIDNRFMMKMDWDRSITLDELTGAFNRKHFNHVIKQQIDAFNHKKDLFSLVMLDLDYFKHVNDEYGHLKGDEVLQAFAATAREATAGKGIFCRYGGEEFALILPHLDSIGAASVVDKLRKPFNSIKFQAGEETFQVTFSSGIAQLAENNSQPEKWIEQADHALYSAKRAGRNQTIVYSTDMQEKKSEALLNLVVVDDDPLIRDILISRFSDWRPTTHTKVNAFGFEDGKTFLSSEWYRDGEKYIILLDGSMPELDGLDVLRELRESYPEQQLLIVMLTARNQKEDIIQALEIGADDYVVKPFHMQELMLRIERLASRMMND</sequence>
<dbReference type="GO" id="GO:0000160">
    <property type="term" value="P:phosphorelay signal transduction system"/>
    <property type="evidence" value="ECO:0007669"/>
    <property type="project" value="InterPro"/>
</dbReference>
<dbReference type="InterPro" id="IPR043128">
    <property type="entry name" value="Rev_trsase/Diguanyl_cyclase"/>
</dbReference>
<dbReference type="GO" id="GO:0005886">
    <property type="term" value="C:plasma membrane"/>
    <property type="evidence" value="ECO:0007669"/>
    <property type="project" value="TreeGrafter"/>
</dbReference>
<dbReference type="SMART" id="SM00267">
    <property type="entry name" value="GGDEF"/>
    <property type="match status" value="1"/>
</dbReference>
<dbReference type="InterPro" id="IPR001789">
    <property type="entry name" value="Sig_transdc_resp-reg_receiver"/>
</dbReference>
<dbReference type="Gene3D" id="3.40.50.2300">
    <property type="match status" value="2"/>
</dbReference>
<organism evidence="6 7">
    <name type="scientific">Paenibacillus endophyticus</name>
    <dbReference type="NCBI Taxonomy" id="1294268"/>
    <lineage>
        <taxon>Bacteria</taxon>
        <taxon>Bacillati</taxon>
        <taxon>Bacillota</taxon>
        <taxon>Bacilli</taxon>
        <taxon>Bacillales</taxon>
        <taxon>Paenibacillaceae</taxon>
        <taxon>Paenibacillus</taxon>
    </lineage>
</organism>
<feature type="modified residue" description="4-aspartylphosphate" evidence="2">
    <location>
        <position position="476"/>
    </location>
</feature>
<dbReference type="Gene3D" id="3.30.70.270">
    <property type="match status" value="1"/>
</dbReference>
<protein>
    <submittedName>
        <fullName evidence="6">Diguanylate cyclase (GGDEF)-like protein</fullName>
    </submittedName>
</protein>
<dbReference type="InterPro" id="IPR008207">
    <property type="entry name" value="Sig_transdc_His_kin_Hpt_dom"/>
</dbReference>
<dbReference type="FunFam" id="3.30.70.270:FF:000001">
    <property type="entry name" value="Diguanylate cyclase domain protein"/>
    <property type="match status" value="1"/>
</dbReference>
<feature type="modified residue" description="4-aspartylphosphate" evidence="2">
    <location>
        <position position="167"/>
    </location>
</feature>
<dbReference type="PANTHER" id="PTHR45138:SF9">
    <property type="entry name" value="DIGUANYLATE CYCLASE DGCM-RELATED"/>
    <property type="match status" value="1"/>
</dbReference>
<accession>A0A7W5C5W9</accession>
<feature type="domain" description="Response regulatory" evidence="3">
    <location>
        <begin position="118"/>
        <end position="234"/>
    </location>
</feature>
<dbReference type="GO" id="GO:0043709">
    <property type="term" value="P:cell adhesion involved in single-species biofilm formation"/>
    <property type="evidence" value="ECO:0007669"/>
    <property type="project" value="TreeGrafter"/>
</dbReference>
<dbReference type="Pfam" id="PF00072">
    <property type="entry name" value="Response_reg"/>
    <property type="match status" value="2"/>
</dbReference>
<dbReference type="PROSITE" id="PS50110">
    <property type="entry name" value="RESPONSE_REGULATORY"/>
    <property type="match status" value="2"/>
</dbReference>
<gene>
    <name evidence="6" type="ORF">FHS16_001568</name>
</gene>
<dbReference type="PANTHER" id="PTHR45138">
    <property type="entry name" value="REGULATORY COMPONENTS OF SENSORY TRANSDUCTION SYSTEM"/>
    <property type="match status" value="1"/>
</dbReference>
<dbReference type="Proteomes" id="UP000518605">
    <property type="component" value="Unassembled WGS sequence"/>
</dbReference>
<dbReference type="SUPFAM" id="SSF52172">
    <property type="entry name" value="CheY-like"/>
    <property type="match status" value="2"/>
</dbReference>
<keyword evidence="7" id="KW-1185">Reference proteome</keyword>
<dbReference type="InterPro" id="IPR011006">
    <property type="entry name" value="CheY-like_superfamily"/>
</dbReference>
<evidence type="ECO:0000259" key="5">
    <source>
        <dbReference type="PROSITE" id="PS50894"/>
    </source>
</evidence>
<dbReference type="CDD" id="cd17574">
    <property type="entry name" value="REC_OmpR"/>
    <property type="match status" value="2"/>
</dbReference>
<dbReference type="GO" id="GO:0052621">
    <property type="term" value="F:diguanylate cyclase activity"/>
    <property type="evidence" value="ECO:0007669"/>
    <property type="project" value="TreeGrafter"/>
</dbReference>
<reference evidence="6 7" key="1">
    <citation type="submission" date="2020-08" db="EMBL/GenBank/DDBJ databases">
        <title>Genomic Encyclopedia of Type Strains, Phase III (KMG-III): the genomes of soil and plant-associated and newly described type strains.</title>
        <authorList>
            <person name="Whitman W."/>
        </authorList>
    </citation>
    <scope>NUCLEOTIDE SEQUENCE [LARGE SCALE GENOMIC DNA]</scope>
    <source>
        <strain evidence="6 7">CECT 8234</strain>
    </source>
</reference>
<dbReference type="GO" id="GO:1902201">
    <property type="term" value="P:negative regulation of bacterial-type flagellum-dependent cell motility"/>
    <property type="evidence" value="ECO:0007669"/>
    <property type="project" value="TreeGrafter"/>
</dbReference>
<dbReference type="CDD" id="cd01949">
    <property type="entry name" value="GGDEF"/>
    <property type="match status" value="1"/>
</dbReference>
<comment type="caution">
    <text evidence="6">The sequence shown here is derived from an EMBL/GenBank/DDBJ whole genome shotgun (WGS) entry which is preliminary data.</text>
</comment>
<evidence type="ECO:0000256" key="2">
    <source>
        <dbReference type="PROSITE-ProRule" id="PRU00169"/>
    </source>
</evidence>
<dbReference type="NCBIfam" id="TIGR00254">
    <property type="entry name" value="GGDEF"/>
    <property type="match status" value="1"/>
</dbReference>
<evidence type="ECO:0000259" key="3">
    <source>
        <dbReference type="PROSITE" id="PS50110"/>
    </source>
</evidence>
<dbReference type="InterPro" id="IPR036641">
    <property type="entry name" value="HPT_dom_sf"/>
</dbReference>
<feature type="domain" description="HPt" evidence="5">
    <location>
        <begin position="1"/>
        <end position="96"/>
    </location>
</feature>
<proteinExistence type="predicted"/>
<feature type="domain" description="Response regulatory" evidence="3">
    <location>
        <begin position="419"/>
        <end position="543"/>
    </location>
</feature>
<dbReference type="EMBL" id="JACHXW010000004">
    <property type="protein sequence ID" value="MBB3151522.1"/>
    <property type="molecule type" value="Genomic_DNA"/>
</dbReference>
<dbReference type="SMART" id="SM00448">
    <property type="entry name" value="REC"/>
    <property type="match status" value="2"/>
</dbReference>
<name>A0A7W5C5W9_9BACL</name>
<dbReference type="Gene3D" id="1.20.120.160">
    <property type="entry name" value="HPT domain"/>
    <property type="match status" value="1"/>
</dbReference>
<feature type="domain" description="GGDEF" evidence="4">
    <location>
        <begin position="274"/>
        <end position="407"/>
    </location>
</feature>
<dbReference type="PROSITE" id="PS50887">
    <property type="entry name" value="GGDEF"/>
    <property type="match status" value="1"/>
</dbReference>
<evidence type="ECO:0000259" key="4">
    <source>
        <dbReference type="PROSITE" id="PS50887"/>
    </source>
</evidence>
<feature type="modified residue" description="Phosphohistidine" evidence="1">
    <location>
        <position position="37"/>
    </location>
</feature>
<dbReference type="InterPro" id="IPR050469">
    <property type="entry name" value="Diguanylate_Cyclase"/>
</dbReference>
<dbReference type="InterPro" id="IPR000160">
    <property type="entry name" value="GGDEF_dom"/>
</dbReference>
<dbReference type="AlphaFoldDB" id="A0A7W5C5W9"/>